<dbReference type="Pfam" id="PF13585">
    <property type="entry name" value="CHU_C"/>
    <property type="match status" value="1"/>
</dbReference>
<organism evidence="2 3">
    <name type="scientific">Adhaeribacter terreus</name>
    <dbReference type="NCBI Taxonomy" id="529703"/>
    <lineage>
        <taxon>Bacteria</taxon>
        <taxon>Pseudomonadati</taxon>
        <taxon>Bacteroidota</taxon>
        <taxon>Cytophagia</taxon>
        <taxon>Cytophagales</taxon>
        <taxon>Hymenobacteraceae</taxon>
        <taxon>Adhaeribacter</taxon>
    </lineage>
</organism>
<name>A0ABW0EC25_9BACT</name>
<feature type="signal peptide" evidence="1">
    <location>
        <begin position="1"/>
        <end position="26"/>
    </location>
</feature>
<evidence type="ECO:0000313" key="3">
    <source>
        <dbReference type="Proteomes" id="UP001596161"/>
    </source>
</evidence>
<reference evidence="3" key="1">
    <citation type="journal article" date="2019" name="Int. J. Syst. Evol. Microbiol.">
        <title>The Global Catalogue of Microorganisms (GCM) 10K type strain sequencing project: providing services to taxonomists for standard genome sequencing and annotation.</title>
        <authorList>
            <consortium name="The Broad Institute Genomics Platform"/>
            <consortium name="The Broad Institute Genome Sequencing Center for Infectious Disease"/>
            <person name="Wu L."/>
            <person name="Ma J."/>
        </authorList>
    </citation>
    <scope>NUCLEOTIDE SEQUENCE [LARGE SCALE GENOMIC DNA]</scope>
    <source>
        <strain evidence="3">KACC 12602</strain>
    </source>
</reference>
<protein>
    <submittedName>
        <fullName evidence="2">Gliding motility-associated C-terminal domain-containing protein</fullName>
    </submittedName>
</protein>
<evidence type="ECO:0000313" key="2">
    <source>
        <dbReference type="EMBL" id="MFC5271869.1"/>
    </source>
</evidence>
<keyword evidence="1" id="KW-0732">Signal</keyword>
<comment type="caution">
    <text evidence="2">The sequence shown here is derived from an EMBL/GenBank/DDBJ whole genome shotgun (WGS) entry which is preliminary data.</text>
</comment>
<dbReference type="EMBL" id="JBHSKT010000009">
    <property type="protein sequence ID" value="MFC5271869.1"/>
    <property type="molecule type" value="Genomic_DNA"/>
</dbReference>
<dbReference type="Proteomes" id="UP001596161">
    <property type="component" value="Unassembled WGS sequence"/>
</dbReference>
<dbReference type="RefSeq" id="WP_378018226.1">
    <property type="nucleotide sequence ID" value="NZ_JBHSKT010000009.1"/>
</dbReference>
<gene>
    <name evidence="2" type="ORF">ACFPIB_14720</name>
</gene>
<dbReference type="InterPro" id="IPR026341">
    <property type="entry name" value="T9SS_type_B"/>
</dbReference>
<sequence>MKKLLRLSSLLVTAVLLAFSSQKSYATHMQGGDMTYACIAPNTFVVTMKLYSDCSGVTPPSSASLNAKSTGCNPGRNIPMTKIGATRIGDPYCPSIPKTCASNQLVNYQEVVFKATVTFSAVEAQCADWIFSWSECCRPSTANLNGQGTLYLEAYVKLFSPNLPNATPATIVHNNSSPEFNTLNIPIPFVCYNQEVRYSMNALEFDGDSLSYELDSSMESATLPATYNPIGGGGGGGFIINPNPQAPFDTVNNPQVAIFMNGTTNYSPTYPLSSFNVTWTPGQQVVFAQPYFFLDPQTGEIAFRPSEYYKNTASNLGKNKYAVVVKIKEWRKVNDSMVNVGYIRRDIMFIIEDCGGNTPPGTNPRPVPPIFGANLNDTVYQVQTCTSTKITVDFQDQNLSDSVTVFFNQGAGSTIPNGGFQVFDNGTSKARAVITITPLPSDIGRVFQIPVRLEDNSCPLKGVSNEVIKIQVISNNRVDILDTVKTVCLGESLEIEANLMRPDSILGGLADYRYQWESAPGLNPAEQTNKKITVTPTQDTWYRVTVRNASLNGCFDYDSILVRVNPIPVINDIKVAYRPNKENKQHIVYGRSAQINVNLAKVDTGFTYSWSPGRDLSDSTILNPIASPLKTTKYTLTVKSANGECVASKSVDVIVGPFFLPNVITPNGDKLNDVFEYVGIQPNTSLKIFSRWGVLIKEYSSYDNSFGGEGVSDGTYYYIMQEPNGGKSYKGWFEIVRD</sequence>
<evidence type="ECO:0000256" key="1">
    <source>
        <dbReference type="SAM" id="SignalP"/>
    </source>
</evidence>
<proteinExistence type="predicted"/>
<dbReference type="NCBIfam" id="TIGR04131">
    <property type="entry name" value="Bac_Flav_CTERM"/>
    <property type="match status" value="1"/>
</dbReference>
<keyword evidence="3" id="KW-1185">Reference proteome</keyword>
<accession>A0ABW0EC25</accession>
<feature type="chain" id="PRO_5046635208" evidence="1">
    <location>
        <begin position="27"/>
        <end position="738"/>
    </location>
</feature>